<gene>
    <name evidence="1" type="ORF">ACAT0790_LOCUS60205</name>
</gene>
<organism evidence="1">
    <name type="scientific">Alexandrium catenella</name>
    <name type="common">Red tide dinoflagellate</name>
    <name type="synonym">Gonyaulax catenella</name>
    <dbReference type="NCBI Taxonomy" id="2925"/>
    <lineage>
        <taxon>Eukaryota</taxon>
        <taxon>Sar</taxon>
        <taxon>Alveolata</taxon>
        <taxon>Dinophyceae</taxon>
        <taxon>Gonyaulacales</taxon>
        <taxon>Pyrocystaceae</taxon>
        <taxon>Alexandrium</taxon>
    </lineage>
</organism>
<proteinExistence type="predicted"/>
<dbReference type="AlphaFoldDB" id="A0A7S1S3C6"/>
<dbReference type="EMBL" id="HBGE01101058">
    <property type="protein sequence ID" value="CAD9183433.1"/>
    <property type="molecule type" value="Transcribed_RNA"/>
</dbReference>
<reference evidence="1" key="1">
    <citation type="submission" date="2021-01" db="EMBL/GenBank/DDBJ databases">
        <authorList>
            <person name="Corre E."/>
            <person name="Pelletier E."/>
            <person name="Niang G."/>
            <person name="Scheremetjew M."/>
            <person name="Finn R."/>
            <person name="Kale V."/>
            <person name="Holt S."/>
            <person name="Cochrane G."/>
            <person name="Meng A."/>
            <person name="Brown T."/>
            <person name="Cohen L."/>
        </authorList>
    </citation>
    <scope>NUCLEOTIDE SEQUENCE</scope>
    <source>
        <strain evidence="1">OF101</strain>
    </source>
</reference>
<name>A0A7S1S3C6_ALECA</name>
<sequence length="238" mass="26680">MMYSPVIRRLQEASRFYFRGLKPPGMLYVTDGGVQDCTALMQLMRRRVERILLVLAASDPGDDLGVLRTAMDVAVASKLGCFYDPRDPRRDVKILLDEFKKDLHMPYLHLGIRYGWDGPSTSESFGRLIIVKNRLQEGFGQQPVRPLLTEEEIRGEQDMARPTLGKGKWGDMLEEDLGGYGCCDCCHTHCGNAGRKFPHLSFTGYMYLTPQLFSSLSRLGHDLSEAAIQAVTSPGRCG</sequence>
<protein>
    <submittedName>
        <fullName evidence="1">Uncharacterized protein</fullName>
    </submittedName>
</protein>
<evidence type="ECO:0000313" key="1">
    <source>
        <dbReference type="EMBL" id="CAD9183433.1"/>
    </source>
</evidence>
<accession>A0A7S1S3C6</accession>